<evidence type="ECO:0000313" key="1">
    <source>
        <dbReference type="EMBL" id="KAF5562354.1"/>
    </source>
</evidence>
<dbReference type="AlphaFoldDB" id="A0A8H5JWB1"/>
<dbReference type="Pfam" id="PF12138">
    <property type="entry name" value="Spherulin4"/>
    <property type="match status" value="1"/>
</dbReference>
<proteinExistence type="predicted"/>
<dbReference type="PANTHER" id="PTHR35040">
    <property type="match status" value="1"/>
</dbReference>
<gene>
    <name evidence="1" type="ORF">FNAPI_3250</name>
</gene>
<keyword evidence="2" id="KW-1185">Reference proteome</keyword>
<dbReference type="EMBL" id="JAAOAO010000113">
    <property type="protein sequence ID" value="KAF5562354.1"/>
    <property type="molecule type" value="Genomic_DNA"/>
</dbReference>
<organism evidence="1 2">
    <name type="scientific">Fusarium napiforme</name>
    <dbReference type="NCBI Taxonomy" id="42672"/>
    <lineage>
        <taxon>Eukaryota</taxon>
        <taxon>Fungi</taxon>
        <taxon>Dikarya</taxon>
        <taxon>Ascomycota</taxon>
        <taxon>Pezizomycotina</taxon>
        <taxon>Sordariomycetes</taxon>
        <taxon>Hypocreomycetidae</taxon>
        <taxon>Hypocreales</taxon>
        <taxon>Nectriaceae</taxon>
        <taxon>Fusarium</taxon>
        <taxon>Fusarium fujikuroi species complex</taxon>
    </lineage>
</organism>
<name>A0A8H5JWB1_9HYPO</name>
<dbReference type="PANTHER" id="PTHR35040:SF7">
    <property type="entry name" value="FIBRONECTIN TYPE-III DOMAIN-CONTAINING PROTEIN-RELATED"/>
    <property type="match status" value="1"/>
</dbReference>
<dbReference type="InterPro" id="IPR021986">
    <property type="entry name" value="Spherulin4"/>
</dbReference>
<sequence length="252" mass="28353">MKKAIRIVRRPQVVVPLYIYPAPGSWEPLLQAVRDNPNVSFIAIINPHNGPGAGPLPDANYRIALSQLSVFPNLQRLGYVHCTYGERNIADIQHDIQIYLAWNPQLRLDGIFFDETPSAKDAVGLMRDISNFTRSSWKIATGHSAFIIHNPGVAVCREFYQDADLVVTFEQSADHWESHFLQHGVTERPIYFRAKDVAIVHSCGNDVRGLALQVMELGFGGLYLTEQVGGGYNRWPDSWTTVLGILKRIRDT</sequence>
<protein>
    <submittedName>
        <fullName evidence="1">Spherulation-specific family 4</fullName>
    </submittedName>
</protein>
<comment type="caution">
    <text evidence="1">The sequence shown here is derived from an EMBL/GenBank/DDBJ whole genome shotgun (WGS) entry which is preliminary data.</text>
</comment>
<reference evidence="1 2" key="1">
    <citation type="submission" date="2020-05" db="EMBL/GenBank/DDBJ databases">
        <title>Identification and distribution of gene clusters putatively required for synthesis of sphingolipid metabolism inhibitors in phylogenetically diverse species of the filamentous fungus Fusarium.</title>
        <authorList>
            <person name="Kim H.-S."/>
            <person name="Busman M."/>
            <person name="Brown D.W."/>
            <person name="Divon H."/>
            <person name="Uhlig S."/>
            <person name="Proctor R.H."/>
        </authorList>
    </citation>
    <scope>NUCLEOTIDE SEQUENCE [LARGE SCALE GENOMIC DNA]</scope>
    <source>
        <strain evidence="1 2">NRRL 25196</strain>
    </source>
</reference>
<evidence type="ECO:0000313" key="2">
    <source>
        <dbReference type="Proteomes" id="UP000574317"/>
    </source>
</evidence>
<dbReference type="Proteomes" id="UP000574317">
    <property type="component" value="Unassembled WGS sequence"/>
</dbReference>
<accession>A0A8H5JWB1</accession>